<keyword evidence="2 3" id="KW-0143">Chaperone</keyword>
<evidence type="ECO:0000313" key="5">
    <source>
        <dbReference type="EMBL" id="CAD2073739.1"/>
    </source>
</evidence>
<dbReference type="NCBIfam" id="NF001531">
    <property type="entry name" value="PRK00364.2-2"/>
    <property type="match status" value="1"/>
</dbReference>
<dbReference type="PRINTS" id="PR00297">
    <property type="entry name" value="CHAPERONIN10"/>
</dbReference>
<proteinExistence type="inferred from homology"/>
<evidence type="ECO:0000256" key="1">
    <source>
        <dbReference type="ARBA" id="ARBA00006975"/>
    </source>
</evidence>
<comment type="subcellular location">
    <subcellularLocation>
        <location evidence="3">Cytoplasm</location>
    </subcellularLocation>
</comment>
<dbReference type="CDD" id="cd00320">
    <property type="entry name" value="cpn10"/>
    <property type="match status" value="1"/>
</dbReference>
<dbReference type="GO" id="GO:0051087">
    <property type="term" value="F:protein-folding chaperone binding"/>
    <property type="evidence" value="ECO:0007669"/>
    <property type="project" value="TreeGrafter"/>
</dbReference>
<keyword evidence="6" id="KW-1185">Reference proteome</keyword>
<dbReference type="NCBIfam" id="NF001533">
    <property type="entry name" value="PRK00364.2-4"/>
    <property type="match status" value="1"/>
</dbReference>
<protein>
    <recommendedName>
        <fullName evidence="3">Co-chaperonin GroES</fullName>
    </recommendedName>
    <alternativeName>
        <fullName evidence="3">10 kDa chaperonin</fullName>
    </alternativeName>
    <alternativeName>
        <fullName evidence="3">Chaperonin-10</fullName>
        <shortName evidence="3">Cpn10</shortName>
    </alternativeName>
</protein>
<dbReference type="PANTHER" id="PTHR10772">
    <property type="entry name" value="10 KDA HEAT SHOCK PROTEIN"/>
    <property type="match status" value="1"/>
</dbReference>
<dbReference type="Proteomes" id="UP000588186">
    <property type="component" value="Unassembled WGS sequence"/>
</dbReference>
<dbReference type="SMART" id="SM00883">
    <property type="entry name" value="Cpn10"/>
    <property type="match status" value="1"/>
</dbReference>
<dbReference type="InterPro" id="IPR011032">
    <property type="entry name" value="GroES-like_sf"/>
</dbReference>
<comment type="caution">
    <text evidence="5">The sequence shown here is derived from an EMBL/GenBank/DDBJ whole genome shotgun (WGS) entry which is preliminary data.</text>
</comment>
<dbReference type="Gene3D" id="2.30.33.40">
    <property type="entry name" value="GroES chaperonin"/>
    <property type="match status" value="1"/>
</dbReference>
<dbReference type="AlphaFoldDB" id="A0A6V7R8H0"/>
<dbReference type="GO" id="GO:0005737">
    <property type="term" value="C:cytoplasm"/>
    <property type="evidence" value="ECO:0007669"/>
    <property type="project" value="UniProtKB-SubCell"/>
</dbReference>
<sequence length="94" mass="10184">MLRPLGNRVIVDISEKEETTKSGIILTDASKEKPVQGRVVAVGPGNVFENGTVTPLDVEVGETVIYSKYAGVEVEHDGKDYLILTDNEILAVIE</sequence>
<comment type="similarity">
    <text evidence="1 3 4">Belongs to the GroES chaperonin family.</text>
</comment>
<evidence type="ECO:0000256" key="4">
    <source>
        <dbReference type="RuleBase" id="RU000535"/>
    </source>
</evidence>
<dbReference type="GO" id="GO:0044183">
    <property type="term" value="F:protein folding chaperone"/>
    <property type="evidence" value="ECO:0007669"/>
    <property type="project" value="InterPro"/>
</dbReference>
<dbReference type="EMBL" id="CAJEWB010000007">
    <property type="protein sequence ID" value="CAD2073739.1"/>
    <property type="molecule type" value="Genomic_DNA"/>
</dbReference>
<dbReference type="GO" id="GO:0051082">
    <property type="term" value="F:unfolded protein binding"/>
    <property type="evidence" value="ECO:0007669"/>
    <property type="project" value="TreeGrafter"/>
</dbReference>
<dbReference type="InterPro" id="IPR020818">
    <property type="entry name" value="Chaperonin_GroES"/>
</dbReference>
<dbReference type="HAMAP" id="MF_00580">
    <property type="entry name" value="CH10"/>
    <property type="match status" value="1"/>
</dbReference>
<comment type="subunit">
    <text evidence="3">Heptamer of 7 subunits arranged in a ring. Interacts with the chaperonin GroEL.</text>
</comment>
<dbReference type="Pfam" id="PF00166">
    <property type="entry name" value="Cpn10"/>
    <property type="match status" value="1"/>
</dbReference>
<dbReference type="GO" id="GO:0046872">
    <property type="term" value="F:metal ion binding"/>
    <property type="evidence" value="ECO:0007669"/>
    <property type="project" value="TreeGrafter"/>
</dbReference>
<keyword evidence="3" id="KW-0963">Cytoplasm</keyword>
<comment type="function">
    <text evidence="3 4">Together with the chaperonin GroEL, plays an essential role in assisting protein folding. The GroEL-GroES system forms a nano-cage that allows encapsulation of the non-native substrate proteins and provides a physical environment optimized to promote and accelerate protein folding. GroES binds to the apical surface of the GroEL ring, thereby capping the opening of the GroEL channel.</text>
</comment>
<dbReference type="PANTHER" id="PTHR10772:SF58">
    <property type="entry name" value="CO-CHAPERONIN GROES"/>
    <property type="match status" value="1"/>
</dbReference>
<reference evidence="5 6" key="1">
    <citation type="submission" date="2020-07" db="EMBL/GenBank/DDBJ databases">
        <authorList>
            <person name="Criscuolo A."/>
        </authorList>
    </citation>
    <scope>NUCLEOTIDE SEQUENCE [LARGE SCALE GENOMIC DNA]</scope>
    <source>
        <strain evidence="5">CIP107946</strain>
    </source>
</reference>
<gene>
    <name evidence="3 5" type="primary">groS</name>
    <name evidence="3" type="synonym">groES</name>
    <name evidence="5" type="ORF">JEOPIN946_00728</name>
</gene>
<accession>A0A6V7R8H0</accession>
<dbReference type="FunFam" id="2.30.33.40:FF:000001">
    <property type="entry name" value="10 kDa chaperonin"/>
    <property type="match status" value="1"/>
</dbReference>
<evidence type="ECO:0000313" key="6">
    <source>
        <dbReference type="Proteomes" id="UP000588186"/>
    </source>
</evidence>
<organism evidence="5 6">
    <name type="scientific">Phocicoccus pinnipedialis</name>
    <dbReference type="NCBI Taxonomy" id="110845"/>
    <lineage>
        <taxon>Bacteria</taxon>
        <taxon>Bacillati</taxon>
        <taxon>Bacillota</taxon>
        <taxon>Bacilli</taxon>
        <taxon>Bacillales</taxon>
        <taxon>Salinicoccaceae</taxon>
        <taxon>Phocicoccus</taxon>
    </lineage>
</organism>
<dbReference type="InterPro" id="IPR037124">
    <property type="entry name" value="Chaperonin_GroES_sf"/>
</dbReference>
<name>A0A6V7R8H0_9BACL</name>
<evidence type="ECO:0000256" key="2">
    <source>
        <dbReference type="ARBA" id="ARBA00023186"/>
    </source>
</evidence>
<dbReference type="GO" id="GO:0005524">
    <property type="term" value="F:ATP binding"/>
    <property type="evidence" value="ECO:0007669"/>
    <property type="project" value="InterPro"/>
</dbReference>
<dbReference type="NCBIfam" id="NF001534">
    <property type="entry name" value="PRK00364.2-5"/>
    <property type="match status" value="1"/>
</dbReference>
<dbReference type="RefSeq" id="WP_186076958.1">
    <property type="nucleotide sequence ID" value="NZ_CAJEWB010000007.1"/>
</dbReference>
<evidence type="ECO:0000256" key="3">
    <source>
        <dbReference type="HAMAP-Rule" id="MF_00580"/>
    </source>
</evidence>
<dbReference type="SUPFAM" id="SSF50129">
    <property type="entry name" value="GroES-like"/>
    <property type="match status" value="1"/>
</dbReference>